<organism evidence="1 2">
    <name type="scientific">Methylobacterium trifolii</name>
    <dbReference type="NCBI Taxonomy" id="1003092"/>
    <lineage>
        <taxon>Bacteria</taxon>
        <taxon>Pseudomonadati</taxon>
        <taxon>Pseudomonadota</taxon>
        <taxon>Alphaproteobacteria</taxon>
        <taxon>Hyphomicrobiales</taxon>
        <taxon>Methylobacteriaceae</taxon>
        <taxon>Methylobacterium</taxon>
    </lineage>
</organism>
<comment type="caution">
    <text evidence="1">The sequence shown here is derived from an EMBL/GenBank/DDBJ whole genome shotgun (WGS) entry which is preliminary data.</text>
</comment>
<gene>
    <name evidence="1" type="ORF">MPOCJGCO_0395</name>
</gene>
<evidence type="ECO:0000313" key="1">
    <source>
        <dbReference type="EMBL" id="GJE58316.1"/>
    </source>
</evidence>
<name>A0ABQ4TTD1_9HYPH</name>
<reference evidence="1" key="2">
    <citation type="submission" date="2021-08" db="EMBL/GenBank/DDBJ databases">
        <authorList>
            <person name="Tani A."/>
            <person name="Ola A."/>
            <person name="Ogura Y."/>
            <person name="Katsura K."/>
            <person name="Hayashi T."/>
        </authorList>
    </citation>
    <scope>NUCLEOTIDE SEQUENCE</scope>
    <source>
        <strain evidence="1">DSM 23632</strain>
    </source>
</reference>
<evidence type="ECO:0000313" key="2">
    <source>
        <dbReference type="Proteomes" id="UP001055057"/>
    </source>
</evidence>
<dbReference type="RefSeq" id="WP_238180946.1">
    <property type="nucleotide sequence ID" value="NZ_BPRB01000026.1"/>
</dbReference>
<dbReference type="Proteomes" id="UP001055057">
    <property type="component" value="Unassembled WGS sequence"/>
</dbReference>
<dbReference type="EMBL" id="BPRB01000026">
    <property type="protein sequence ID" value="GJE58316.1"/>
    <property type="molecule type" value="Genomic_DNA"/>
</dbReference>
<reference evidence="1" key="1">
    <citation type="journal article" date="2021" name="Front. Microbiol.">
        <title>Comprehensive Comparative Genomics and Phenotyping of Methylobacterium Species.</title>
        <authorList>
            <person name="Alessa O."/>
            <person name="Ogura Y."/>
            <person name="Fujitani Y."/>
            <person name="Takami H."/>
            <person name="Hayashi T."/>
            <person name="Sahin N."/>
            <person name="Tani A."/>
        </authorList>
    </citation>
    <scope>NUCLEOTIDE SEQUENCE</scope>
    <source>
        <strain evidence="1">DSM 23632</strain>
    </source>
</reference>
<sequence length="99" mass="10159">MSKTISAAFKSRRDAEMAVEHIVQEHGLDRAAVTVGPASDENTAGTEAARADVEDGHLKSGTEGEPALAGMVKVSVRTDAAAADKVVSSFQTYGGVLAS</sequence>
<keyword evidence="2" id="KW-1185">Reference proteome</keyword>
<proteinExistence type="predicted"/>
<accession>A0ABQ4TTD1</accession>
<protein>
    <submittedName>
        <fullName evidence="1">Uncharacterized protein</fullName>
    </submittedName>
</protein>